<protein>
    <submittedName>
        <fullName evidence="1">Uncharacterized protein</fullName>
    </submittedName>
</protein>
<organism evidence="1">
    <name type="scientific">marine metagenome</name>
    <dbReference type="NCBI Taxonomy" id="408172"/>
    <lineage>
        <taxon>unclassified sequences</taxon>
        <taxon>metagenomes</taxon>
        <taxon>ecological metagenomes</taxon>
    </lineage>
</organism>
<proteinExistence type="predicted"/>
<gene>
    <name evidence="1" type="ORF">METZ01_LOCUS378269</name>
</gene>
<accession>A0A382TUP3</accession>
<reference evidence="1" key="1">
    <citation type="submission" date="2018-05" db="EMBL/GenBank/DDBJ databases">
        <authorList>
            <person name="Lanie J.A."/>
            <person name="Ng W.-L."/>
            <person name="Kazmierczak K.M."/>
            <person name="Andrzejewski T.M."/>
            <person name="Davidsen T.M."/>
            <person name="Wayne K.J."/>
            <person name="Tettelin H."/>
            <person name="Glass J.I."/>
            <person name="Rusch D."/>
            <person name="Podicherti R."/>
            <person name="Tsui H.-C.T."/>
            <person name="Winkler M.E."/>
        </authorList>
    </citation>
    <scope>NUCLEOTIDE SEQUENCE</scope>
</reference>
<dbReference type="AlphaFoldDB" id="A0A382TUP3"/>
<sequence length="68" mass="7967">MKCPKCSKDFVVPIRYGMPGPEMQQDYYEGKIKLGGCTMDVNNPDYYCNDCTYEWQRGKRNNGHYAEE</sequence>
<name>A0A382TUP3_9ZZZZ</name>
<dbReference type="EMBL" id="UINC01139082">
    <property type="protein sequence ID" value="SVD25415.1"/>
    <property type="molecule type" value="Genomic_DNA"/>
</dbReference>
<evidence type="ECO:0000313" key="1">
    <source>
        <dbReference type="EMBL" id="SVD25415.1"/>
    </source>
</evidence>